<evidence type="ECO:0000313" key="2">
    <source>
        <dbReference type="Proteomes" id="UP000193804"/>
    </source>
</evidence>
<sequence>MDTEKIEPVVHPKLQHLSKESRNDLYNRFYKEKNSALIIEFGIKENSNLHRLFEPKIIEEACEYCNVFMWKLYPSKSEQKYGGKKICPKCEHTIYPEKSFSWNTQTCTCNNCERIRLEEIRKEQDENERRRLDEHQKIINKLTSQQGDPITLKDLEYYDMICLLAYLKGVEELSSEVSRFHFFRPFSNLTPTDSLKTDIFKLLLKKNALRINLEVDIDVYQDFIEKDNLDALIDSQSLQLNVVSNRELYSECLESVKNELIKAPNNGYLLWKRIGLHECMEYLNVELASIDLPARLGAVTVQLFEELLQYYSVSQLNKITLRVIERAAKDKLSRVSYDKQIANNTVAGIRSYANKGIVEGWYITFDGIPKKYRKEQSLISKVVFNDVLNIKDEGYLKSPNIEDLEIDKSDDERIRSV</sequence>
<gene>
    <name evidence="1" type="ORF">SAMN05661096_03607</name>
</gene>
<dbReference type="Proteomes" id="UP000193804">
    <property type="component" value="Unassembled WGS sequence"/>
</dbReference>
<dbReference type="EMBL" id="FXAW01000008">
    <property type="protein sequence ID" value="SMG49408.1"/>
    <property type="molecule type" value="Genomic_DNA"/>
</dbReference>
<keyword evidence="2" id="KW-1185">Reference proteome</keyword>
<accession>A0A1X7L6B0</accession>
<dbReference type="OrthoDB" id="1495383at2"/>
<dbReference type="AlphaFoldDB" id="A0A1X7L6B0"/>
<reference evidence="2" key="1">
    <citation type="submission" date="2017-04" db="EMBL/GenBank/DDBJ databases">
        <authorList>
            <person name="Varghese N."/>
            <person name="Submissions S."/>
        </authorList>
    </citation>
    <scope>NUCLEOTIDE SEQUENCE [LARGE SCALE GENOMIC DNA]</scope>
    <source>
        <strain evidence="2">DSM 4125</strain>
    </source>
</reference>
<name>A0A1X7L6B0_9BACT</name>
<organism evidence="1 2">
    <name type="scientific">Marivirga sericea</name>
    <dbReference type="NCBI Taxonomy" id="1028"/>
    <lineage>
        <taxon>Bacteria</taxon>
        <taxon>Pseudomonadati</taxon>
        <taxon>Bacteroidota</taxon>
        <taxon>Cytophagia</taxon>
        <taxon>Cytophagales</taxon>
        <taxon>Marivirgaceae</taxon>
        <taxon>Marivirga</taxon>
    </lineage>
</organism>
<evidence type="ECO:0000313" key="1">
    <source>
        <dbReference type="EMBL" id="SMG49408.1"/>
    </source>
</evidence>
<proteinExistence type="predicted"/>
<dbReference type="STRING" id="1028.SAMN05661096_03607"/>
<protein>
    <submittedName>
        <fullName evidence="1">Uncharacterized protein</fullName>
    </submittedName>
</protein>